<dbReference type="PANTHER" id="PTHR32309:SF13">
    <property type="entry name" value="FERRIC ENTEROBACTIN TRANSPORT PROTEIN FEPE"/>
    <property type="match status" value="1"/>
</dbReference>
<organism evidence="8 9">
    <name type="scientific">Sphingomonas longa</name>
    <dbReference type="NCBI Taxonomy" id="2778730"/>
    <lineage>
        <taxon>Bacteria</taxon>
        <taxon>Pseudomonadati</taxon>
        <taxon>Pseudomonadota</taxon>
        <taxon>Alphaproteobacteria</taxon>
        <taxon>Sphingomonadales</taxon>
        <taxon>Sphingomonadaceae</taxon>
        <taxon>Sphingomonas</taxon>
    </lineage>
</organism>
<evidence type="ECO:0000313" key="8">
    <source>
        <dbReference type="EMBL" id="MBM6575459.1"/>
    </source>
</evidence>
<dbReference type="InterPro" id="IPR050445">
    <property type="entry name" value="Bact_polysacc_biosynth/exp"/>
</dbReference>
<keyword evidence="5 6" id="KW-0472">Membrane</keyword>
<feature type="transmembrane region" description="Helical" evidence="6">
    <location>
        <begin position="370"/>
        <end position="391"/>
    </location>
</feature>
<dbReference type="Pfam" id="PF02706">
    <property type="entry name" value="Wzz"/>
    <property type="match status" value="1"/>
</dbReference>
<sequence>MSFLQFCRILWARRWIILAATAGCFLAALLTIQLLPTRYEAKSRVMLELLKPDPVTGQVIASNFARTYMSTQAELIRDDRVTGAVVDSLGWTNSPQLLASYNAAVPDRSMDFRRWLGQIISTNTKVTPVEGSNILEITYTGNDPQSAAAVADAVRAAYVDQSVAFKRESAGGTANWFDTQLVKLRGQLTTAEARKTAFEKANNVVIQDDNTDTESNRLKALASSAGTVPLVTPAAAPPPSANAAALAQLDARIVSESQALGPNHPTIQDMKRQRTALAQTVAQERTAAPTINTGPSIAGQVAAQTSKVIGQRNKVEEARRLGADVAVLRDQYVKTAARAADLRQQAESNDSGLTLLGSAVTPESPSFPNVPLILVGSFLFGLALGVLSAIITEMLSRRVRGVEDLAATGAPVIIVVGGQGEQDKTSKPSLMQRLRLRSPEMA</sequence>
<evidence type="ECO:0000313" key="9">
    <source>
        <dbReference type="Proteomes" id="UP000763641"/>
    </source>
</evidence>
<protein>
    <recommendedName>
        <fullName evidence="7">Polysaccharide chain length determinant N-terminal domain-containing protein</fullName>
    </recommendedName>
</protein>
<evidence type="ECO:0000256" key="6">
    <source>
        <dbReference type="SAM" id="Phobius"/>
    </source>
</evidence>
<dbReference type="EMBL" id="JAFEMC010000001">
    <property type="protein sequence ID" value="MBM6575459.1"/>
    <property type="molecule type" value="Genomic_DNA"/>
</dbReference>
<evidence type="ECO:0000256" key="2">
    <source>
        <dbReference type="ARBA" id="ARBA00022475"/>
    </source>
</evidence>
<feature type="transmembrane region" description="Helical" evidence="6">
    <location>
        <begin position="12"/>
        <end position="35"/>
    </location>
</feature>
<dbReference type="PANTHER" id="PTHR32309">
    <property type="entry name" value="TYROSINE-PROTEIN KINASE"/>
    <property type="match status" value="1"/>
</dbReference>
<name>A0ABS2D5U7_9SPHN</name>
<proteinExistence type="predicted"/>
<comment type="caution">
    <text evidence="8">The sequence shown here is derived from an EMBL/GenBank/DDBJ whole genome shotgun (WGS) entry which is preliminary data.</text>
</comment>
<accession>A0ABS2D5U7</accession>
<gene>
    <name evidence="8" type="ORF">ILT43_03690</name>
</gene>
<comment type="subcellular location">
    <subcellularLocation>
        <location evidence="1">Cell membrane</location>
        <topology evidence="1">Multi-pass membrane protein</topology>
    </subcellularLocation>
</comment>
<keyword evidence="2" id="KW-1003">Cell membrane</keyword>
<keyword evidence="9" id="KW-1185">Reference proteome</keyword>
<keyword evidence="4 6" id="KW-1133">Transmembrane helix</keyword>
<reference evidence="8 9" key="1">
    <citation type="submission" date="2020-12" db="EMBL/GenBank/DDBJ databases">
        <title>Sphingomonas sp.</title>
        <authorList>
            <person name="Kim M.K."/>
        </authorList>
    </citation>
    <scope>NUCLEOTIDE SEQUENCE [LARGE SCALE GENOMIC DNA]</scope>
    <source>
        <strain evidence="8 9">BT552</strain>
    </source>
</reference>
<evidence type="ECO:0000256" key="1">
    <source>
        <dbReference type="ARBA" id="ARBA00004651"/>
    </source>
</evidence>
<dbReference type="RefSeq" id="WP_204194867.1">
    <property type="nucleotide sequence ID" value="NZ_JAFEMC010000001.1"/>
</dbReference>
<dbReference type="InterPro" id="IPR003856">
    <property type="entry name" value="LPS_length_determ_N"/>
</dbReference>
<keyword evidence="3 6" id="KW-0812">Transmembrane</keyword>
<evidence type="ECO:0000256" key="3">
    <source>
        <dbReference type="ARBA" id="ARBA00022692"/>
    </source>
</evidence>
<evidence type="ECO:0000259" key="7">
    <source>
        <dbReference type="Pfam" id="PF02706"/>
    </source>
</evidence>
<evidence type="ECO:0000256" key="5">
    <source>
        <dbReference type="ARBA" id="ARBA00023136"/>
    </source>
</evidence>
<dbReference type="Proteomes" id="UP000763641">
    <property type="component" value="Unassembled WGS sequence"/>
</dbReference>
<evidence type="ECO:0000256" key="4">
    <source>
        <dbReference type="ARBA" id="ARBA00022989"/>
    </source>
</evidence>
<feature type="domain" description="Polysaccharide chain length determinant N-terminal" evidence="7">
    <location>
        <begin position="4"/>
        <end position="89"/>
    </location>
</feature>